<protein>
    <recommendedName>
        <fullName evidence="4">DUF4294 domain-containing protein</fullName>
    </recommendedName>
</protein>
<dbReference type="Proteomes" id="UP000323632">
    <property type="component" value="Unassembled WGS sequence"/>
</dbReference>
<keyword evidence="3" id="KW-1185">Reference proteome</keyword>
<comment type="caution">
    <text evidence="2">The sequence shown here is derived from an EMBL/GenBank/DDBJ whole genome shotgun (WGS) entry which is preliminary data.</text>
</comment>
<feature type="chain" id="PRO_5024365973" description="DUF4294 domain-containing protein" evidence="1">
    <location>
        <begin position="20"/>
        <end position="271"/>
    </location>
</feature>
<gene>
    <name evidence="2" type="ORF">F0919_03755</name>
</gene>
<reference evidence="2 3" key="1">
    <citation type="submission" date="2019-09" db="EMBL/GenBank/DDBJ databases">
        <title>Genome sequence and assembly of Taibaiella sp.</title>
        <authorList>
            <person name="Chhetri G."/>
        </authorList>
    </citation>
    <scope>NUCLEOTIDE SEQUENCE [LARGE SCALE GENOMIC DNA]</scope>
    <source>
        <strain evidence="2 3">KVB11</strain>
    </source>
</reference>
<organism evidence="2 3">
    <name type="scientific">Taibaiella lutea</name>
    <dbReference type="NCBI Taxonomy" id="2608001"/>
    <lineage>
        <taxon>Bacteria</taxon>
        <taxon>Pseudomonadati</taxon>
        <taxon>Bacteroidota</taxon>
        <taxon>Chitinophagia</taxon>
        <taxon>Chitinophagales</taxon>
        <taxon>Chitinophagaceae</taxon>
        <taxon>Taibaiella</taxon>
    </lineage>
</organism>
<dbReference type="RefSeq" id="WP_150031374.1">
    <property type="nucleotide sequence ID" value="NZ_VWSH01000001.1"/>
</dbReference>
<dbReference type="AlphaFoldDB" id="A0A5M6CNY1"/>
<accession>A0A5M6CNY1</accession>
<sequence>MRSLLLFLLLFFTITTTRAQDDIQHEIDSVMNGLYSDTVFANELFTFDTTRAHINKKWNEIDDSITNLIVRKHVAEDVVIRDDYPYPGFALEIQYSPTYAYILQHKYKIRRPARHGCIIPYYQRKYDSLVADKLKSKFGVDVFERTFKEAEKLDKENKGLLLPYLKDSINILTQLKREIPNWDTMCSRMFSERPLEYLIITFEGNTVAHVDLAENFWGIQPLFGVEMPRGLLESVLNKLTWEAPLYNRKPIDKAVTLNLYTNEISWFNYWD</sequence>
<evidence type="ECO:0000313" key="2">
    <source>
        <dbReference type="EMBL" id="KAA5536797.1"/>
    </source>
</evidence>
<evidence type="ECO:0000256" key="1">
    <source>
        <dbReference type="SAM" id="SignalP"/>
    </source>
</evidence>
<evidence type="ECO:0008006" key="4">
    <source>
        <dbReference type="Google" id="ProtNLM"/>
    </source>
</evidence>
<evidence type="ECO:0000313" key="3">
    <source>
        <dbReference type="Proteomes" id="UP000323632"/>
    </source>
</evidence>
<keyword evidence="1" id="KW-0732">Signal</keyword>
<dbReference type="EMBL" id="VWSH01000001">
    <property type="protein sequence ID" value="KAA5536797.1"/>
    <property type="molecule type" value="Genomic_DNA"/>
</dbReference>
<feature type="signal peptide" evidence="1">
    <location>
        <begin position="1"/>
        <end position="19"/>
    </location>
</feature>
<name>A0A5M6CNY1_9BACT</name>
<proteinExistence type="predicted"/>